<feature type="region of interest" description="Disordered" evidence="9">
    <location>
        <begin position="471"/>
        <end position="495"/>
    </location>
</feature>
<dbReference type="Ensembl" id="ENSGMOT00000012333.2">
    <property type="protein sequence ID" value="ENSGMOP00000012008.2"/>
    <property type="gene ID" value="ENSGMOG00000011229.2"/>
</dbReference>
<dbReference type="InterPro" id="IPR026099">
    <property type="entry name" value="Odf2-rel"/>
</dbReference>
<proteinExistence type="inferred from homology"/>
<dbReference type="RefSeq" id="XP_030218761.1">
    <property type="nucleotide sequence ID" value="XM_030362901.1"/>
</dbReference>
<comment type="subcellular location">
    <subcellularLocation>
        <location evidence="2">Cell projection</location>
        <location evidence="2">Cilium</location>
    </subcellularLocation>
    <subcellularLocation>
        <location evidence="1">Cytoplasm</location>
        <location evidence="1">Cytoskeleton</location>
        <location evidence="1">Microtubule organizing center</location>
        <location evidence="1">Centrosome</location>
        <location evidence="1">Centriole</location>
    </subcellularLocation>
</comment>
<keyword evidence="11" id="KW-1185">Reference proteome</keyword>
<gene>
    <name evidence="10" type="primary">LOC115548349</name>
</gene>
<dbReference type="PANTHER" id="PTHR23162">
    <property type="entry name" value="OUTER DENSE FIBER OF SPERM TAILS 2"/>
    <property type="match status" value="1"/>
</dbReference>
<dbReference type="GO" id="GO:0036064">
    <property type="term" value="C:ciliary basal body"/>
    <property type="evidence" value="ECO:0007669"/>
    <property type="project" value="TreeGrafter"/>
</dbReference>
<feature type="coiled-coil region" evidence="8">
    <location>
        <begin position="122"/>
        <end position="250"/>
    </location>
</feature>
<dbReference type="GO" id="GO:0005813">
    <property type="term" value="C:centrosome"/>
    <property type="evidence" value="ECO:0007669"/>
    <property type="project" value="TreeGrafter"/>
</dbReference>
<name>A0A8C4ZF94_GADMO</name>
<evidence type="ECO:0000256" key="5">
    <source>
        <dbReference type="ARBA" id="ARBA00023054"/>
    </source>
</evidence>
<evidence type="ECO:0000313" key="11">
    <source>
        <dbReference type="Proteomes" id="UP000694546"/>
    </source>
</evidence>
<dbReference type="GO" id="GO:0005814">
    <property type="term" value="C:centriole"/>
    <property type="evidence" value="ECO:0007669"/>
    <property type="project" value="UniProtKB-SubCell"/>
</dbReference>
<comment type="similarity">
    <text evidence="3">Belongs to the ODF2 family.</text>
</comment>
<keyword evidence="5 8" id="KW-0175">Coiled coil</keyword>
<dbReference type="GO" id="GO:1902018">
    <property type="term" value="P:negative regulation of cilium assembly"/>
    <property type="evidence" value="ECO:0007669"/>
    <property type="project" value="TreeGrafter"/>
</dbReference>
<accession>A0A8C4ZF94</accession>
<evidence type="ECO:0000256" key="6">
    <source>
        <dbReference type="ARBA" id="ARBA00023212"/>
    </source>
</evidence>
<reference evidence="10" key="1">
    <citation type="submission" date="2025-08" db="UniProtKB">
        <authorList>
            <consortium name="Ensembl"/>
        </authorList>
    </citation>
    <scope>IDENTIFICATION</scope>
</reference>
<evidence type="ECO:0000256" key="2">
    <source>
        <dbReference type="ARBA" id="ARBA00004138"/>
    </source>
</evidence>
<feature type="compositionally biased region" description="Polar residues" evidence="9">
    <location>
        <begin position="471"/>
        <end position="482"/>
    </location>
</feature>
<evidence type="ECO:0000256" key="7">
    <source>
        <dbReference type="ARBA" id="ARBA00023273"/>
    </source>
</evidence>
<protein>
    <submittedName>
        <fullName evidence="10">Outer dense fiber protein 2-like</fullName>
    </submittedName>
</protein>
<feature type="region of interest" description="Disordered" evidence="9">
    <location>
        <begin position="591"/>
        <end position="627"/>
    </location>
</feature>
<dbReference type="Proteomes" id="UP000694546">
    <property type="component" value="Chromosome 8"/>
</dbReference>
<feature type="coiled-coil region" evidence="8">
    <location>
        <begin position="515"/>
        <end position="542"/>
    </location>
</feature>
<sequence>MSADNRTESTLGFSSTRDDLTLCYGDLEASKESERKLPKHSSPYRRTPVDDNYCLFSRVDFAERDQSQLMKTLLEAEAAANNAAVQLVSFKDTMDDEFEESHLSVTDTRQVSRQRGLLLEKLEAFKRINRSVRQKLKRLQEAEADRLAIDKQIDILLNKITQAESDNVNLKRDLNNTENQLGELMSLRRKEQESTETALQAGRTVETTRARLQGQLHLKEAENNRLTAQLRALERTLTEQKMQMEDLKAAITAQSVKMAQDKEALIKATHAQKQRAKRFEAAVDKCYAQLKEKEIELARALSERDSWRLQQEQQSEDQHGLVSQIELLKCHTTDLTARLQRERDELTTANLTAMERVERLSVENRALNSDNARIKESISVCEQQLAQCEAAQTEQSLLSEERQHQTQRHQSQVAALQTEVDDLRIKYQSLVRETEGERGRKDEEVEKARRGLLRRVQELEVYPELLEAADQSLSKSQETLGRSQKRSAEKSESVRLLQVQLDSQSERLKTSGDMRNSIQEANALLEEQITSLEKEMEVQHQENVGLVRQLAGQDEALSYGSRQLDQRSAECHALSTQLEAAMSHVSQQVHGVNEEPGGHAPSSWMPTSRLQTLGFKPRRAGSQTPNH</sequence>
<evidence type="ECO:0000313" key="10">
    <source>
        <dbReference type="Ensembl" id="ENSGMOP00000012008.2"/>
    </source>
</evidence>
<organism evidence="10 11">
    <name type="scientific">Gadus morhua</name>
    <name type="common">Atlantic cod</name>
    <dbReference type="NCBI Taxonomy" id="8049"/>
    <lineage>
        <taxon>Eukaryota</taxon>
        <taxon>Metazoa</taxon>
        <taxon>Chordata</taxon>
        <taxon>Craniata</taxon>
        <taxon>Vertebrata</taxon>
        <taxon>Euteleostomi</taxon>
        <taxon>Actinopterygii</taxon>
        <taxon>Neopterygii</taxon>
        <taxon>Teleostei</taxon>
        <taxon>Neoteleostei</taxon>
        <taxon>Acanthomorphata</taxon>
        <taxon>Zeiogadaria</taxon>
        <taxon>Gadariae</taxon>
        <taxon>Gadiformes</taxon>
        <taxon>Gadoidei</taxon>
        <taxon>Gadidae</taxon>
        <taxon>Gadus</taxon>
    </lineage>
</organism>
<evidence type="ECO:0000256" key="9">
    <source>
        <dbReference type="SAM" id="MobiDB-lite"/>
    </source>
</evidence>
<keyword evidence="6" id="KW-0206">Cytoskeleton</keyword>
<evidence type="ECO:0000256" key="4">
    <source>
        <dbReference type="ARBA" id="ARBA00022490"/>
    </source>
</evidence>
<evidence type="ECO:0000256" key="3">
    <source>
        <dbReference type="ARBA" id="ARBA00009316"/>
    </source>
</evidence>
<feature type="coiled-coil region" evidence="8">
    <location>
        <begin position="276"/>
        <end position="310"/>
    </location>
</feature>
<keyword evidence="4" id="KW-0963">Cytoplasm</keyword>
<dbReference type="GeneID" id="115548349"/>
<dbReference type="AlphaFoldDB" id="A0A8C4ZF94"/>
<evidence type="ECO:0000256" key="1">
    <source>
        <dbReference type="ARBA" id="ARBA00004114"/>
    </source>
</evidence>
<dbReference type="PANTHER" id="PTHR23162:SF7">
    <property type="entry name" value="PROTEIN BCAP"/>
    <property type="match status" value="1"/>
</dbReference>
<dbReference type="GeneTree" id="ENSGT00530000063497"/>
<keyword evidence="7" id="KW-0966">Cell projection</keyword>
<reference evidence="10" key="2">
    <citation type="submission" date="2025-09" db="UniProtKB">
        <authorList>
            <consortium name="Ensembl"/>
        </authorList>
    </citation>
    <scope>IDENTIFICATION</scope>
</reference>
<feature type="coiled-coil region" evidence="8">
    <location>
        <begin position="406"/>
        <end position="433"/>
    </location>
</feature>
<evidence type="ECO:0000256" key="8">
    <source>
        <dbReference type="SAM" id="Coils"/>
    </source>
</evidence>